<dbReference type="InterPro" id="IPR000182">
    <property type="entry name" value="GNAT_dom"/>
</dbReference>
<accession>A0ABV8DVU5</accession>
<dbReference type="Pfam" id="PF13302">
    <property type="entry name" value="Acetyltransf_3"/>
    <property type="match status" value="1"/>
</dbReference>
<evidence type="ECO:0000259" key="1">
    <source>
        <dbReference type="PROSITE" id="PS51186"/>
    </source>
</evidence>
<dbReference type="EMBL" id="JBHSAX010000014">
    <property type="protein sequence ID" value="MFC3963959.1"/>
    <property type="molecule type" value="Genomic_DNA"/>
</dbReference>
<comment type="caution">
    <text evidence="2">The sequence shown here is derived from an EMBL/GenBank/DDBJ whole genome shotgun (WGS) entry which is preliminary data.</text>
</comment>
<feature type="domain" description="N-acetyltransferase" evidence="1">
    <location>
        <begin position="4"/>
        <end position="157"/>
    </location>
</feature>
<keyword evidence="2" id="KW-0012">Acyltransferase</keyword>
<evidence type="ECO:0000313" key="3">
    <source>
        <dbReference type="Proteomes" id="UP001595696"/>
    </source>
</evidence>
<sequence>MPDIALHPLTEDTLPALLAAAVADADPLEVMPPVAGQPGWTAERRAAFLSFHRARGLAAEPIELTFVVLELNAVVGAARLRPTGAGEFETGIWLGRGARGRGVGRAVVALLRAEASRAGARRMVATTTAENAAARGLMDSASVRVDGTDVHGTWRLH</sequence>
<reference evidence="3" key="1">
    <citation type="journal article" date="2019" name="Int. J. Syst. Evol. Microbiol.">
        <title>The Global Catalogue of Microorganisms (GCM) 10K type strain sequencing project: providing services to taxonomists for standard genome sequencing and annotation.</title>
        <authorList>
            <consortium name="The Broad Institute Genomics Platform"/>
            <consortium name="The Broad Institute Genome Sequencing Center for Infectious Disease"/>
            <person name="Wu L."/>
            <person name="Ma J."/>
        </authorList>
    </citation>
    <scope>NUCLEOTIDE SEQUENCE [LARGE SCALE GENOMIC DNA]</scope>
    <source>
        <strain evidence="3">CGMCC 4.7330</strain>
    </source>
</reference>
<dbReference type="InterPro" id="IPR016181">
    <property type="entry name" value="Acyl_CoA_acyltransferase"/>
</dbReference>
<gene>
    <name evidence="2" type="ORF">ACFO0B_18375</name>
</gene>
<organism evidence="2 3">
    <name type="scientific">Nocardia jiangsuensis</name>
    <dbReference type="NCBI Taxonomy" id="1691563"/>
    <lineage>
        <taxon>Bacteria</taxon>
        <taxon>Bacillati</taxon>
        <taxon>Actinomycetota</taxon>
        <taxon>Actinomycetes</taxon>
        <taxon>Mycobacteriales</taxon>
        <taxon>Nocardiaceae</taxon>
        <taxon>Nocardia</taxon>
    </lineage>
</organism>
<dbReference type="GO" id="GO:0016746">
    <property type="term" value="F:acyltransferase activity"/>
    <property type="evidence" value="ECO:0007669"/>
    <property type="project" value="UniProtKB-KW"/>
</dbReference>
<dbReference type="Proteomes" id="UP001595696">
    <property type="component" value="Unassembled WGS sequence"/>
</dbReference>
<dbReference type="RefSeq" id="WP_378613680.1">
    <property type="nucleotide sequence ID" value="NZ_JBHSAX010000014.1"/>
</dbReference>
<dbReference type="PROSITE" id="PS51186">
    <property type="entry name" value="GNAT"/>
    <property type="match status" value="1"/>
</dbReference>
<dbReference type="SUPFAM" id="SSF55729">
    <property type="entry name" value="Acyl-CoA N-acyltransferases (Nat)"/>
    <property type="match status" value="1"/>
</dbReference>
<proteinExistence type="predicted"/>
<dbReference type="EC" id="2.3.1.-" evidence="2"/>
<dbReference type="Gene3D" id="3.40.630.30">
    <property type="match status" value="1"/>
</dbReference>
<keyword evidence="3" id="KW-1185">Reference proteome</keyword>
<evidence type="ECO:0000313" key="2">
    <source>
        <dbReference type="EMBL" id="MFC3963959.1"/>
    </source>
</evidence>
<name>A0ABV8DVU5_9NOCA</name>
<protein>
    <submittedName>
        <fullName evidence="2">GNAT family N-acetyltransferase</fullName>
        <ecNumber evidence="2">2.3.1.-</ecNumber>
    </submittedName>
</protein>
<keyword evidence="2" id="KW-0808">Transferase</keyword>